<evidence type="ECO:0000313" key="3">
    <source>
        <dbReference type="Proteomes" id="UP000230069"/>
    </source>
</evidence>
<accession>A0A2G5E293</accession>
<dbReference type="Proteomes" id="UP000230069">
    <property type="component" value="Unassembled WGS sequence"/>
</dbReference>
<protein>
    <recommendedName>
        <fullName evidence="1">KIB1-4 beta-propeller domain-containing protein</fullName>
    </recommendedName>
</protein>
<dbReference type="AlphaFoldDB" id="A0A2G5E293"/>
<feature type="domain" description="KIB1-4 beta-propeller" evidence="1">
    <location>
        <begin position="122"/>
        <end position="388"/>
    </location>
</feature>
<dbReference type="InterPro" id="IPR050942">
    <property type="entry name" value="F-box_BR-signaling"/>
</dbReference>
<dbReference type="PANTHER" id="PTHR44259">
    <property type="entry name" value="OS07G0183000 PROTEIN-RELATED"/>
    <property type="match status" value="1"/>
</dbReference>
<organism evidence="2 3">
    <name type="scientific">Aquilegia coerulea</name>
    <name type="common">Rocky mountain columbine</name>
    <dbReference type="NCBI Taxonomy" id="218851"/>
    <lineage>
        <taxon>Eukaryota</taxon>
        <taxon>Viridiplantae</taxon>
        <taxon>Streptophyta</taxon>
        <taxon>Embryophyta</taxon>
        <taxon>Tracheophyta</taxon>
        <taxon>Spermatophyta</taxon>
        <taxon>Magnoliopsida</taxon>
        <taxon>Ranunculales</taxon>
        <taxon>Ranunculaceae</taxon>
        <taxon>Thalictroideae</taxon>
        <taxon>Aquilegia</taxon>
    </lineage>
</organism>
<evidence type="ECO:0000259" key="1">
    <source>
        <dbReference type="Pfam" id="PF03478"/>
    </source>
</evidence>
<dbReference type="PANTHER" id="PTHR44259:SF114">
    <property type="entry name" value="OS06G0707300 PROTEIN"/>
    <property type="match status" value="1"/>
</dbReference>
<dbReference type="STRING" id="218851.A0A2G5E293"/>
<keyword evidence="3" id="KW-1185">Reference proteome</keyword>
<evidence type="ECO:0000313" key="2">
    <source>
        <dbReference type="EMBL" id="PIA49898.1"/>
    </source>
</evidence>
<dbReference type="InterPro" id="IPR036047">
    <property type="entry name" value="F-box-like_dom_sf"/>
</dbReference>
<dbReference type="SUPFAM" id="SSF81383">
    <property type="entry name" value="F-box domain"/>
    <property type="match status" value="1"/>
</dbReference>
<dbReference type="EMBL" id="KZ305030">
    <property type="protein sequence ID" value="PIA49898.1"/>
    <property type="molecule type" value="Genomic_DNA"/>
</dbReference>
<dbReference type="CDD" id="cd09917">
    <property type="entry name" value="F-box_SF"/>
    <property type="match status" value="1"/>
</dbReference>
<dbReference type="Pfam" id="PF03478">
    <property type="entry name" value="Beta-prop_KIB1-4"/>
    <property type="match status" value="1"/>
</dbReference>
<dbReference type="InterPro" id="IPR005174">
    <property type="entry name" value="KIB1-4_b-propeller"/>
</dbReference>
<proteinExistence type="predicted"/>
<sequence length="421" mass="49136">MEHKSVRIIKIHLGLFPSMKLIIHIDQKSIKVFFNNLGHFNYLLPSTFDTKERNWLDLPDHILNCISDLLIDINDYIRFGAVCRPWRYIYIENLRRHTTHRQLPLLMIPSEPCDLQNQTRSLYSLSENRVIPNFQIRLPHNKFCRGSSEGWLVVLDDNCTDVYLFNPFLSVDNKLELPHLTEFPHEEDEIFEGFLTKAVLSANPTSSFTNYVVMAIYGQYARLAFFKPGDKTWTPLDFEYMVIEDVIYFNDQFFAVNFEGTVFAFDVNHHHLKQAELAPPPGNNIDTRKFLVNSLGNLLLVRRLMKRSEGEYCTTGFEVFKLDEFTRNWVQVESLGDQTLFLGDNTSISISSSHYYGCKRNCIYFTDDYFEGYWVDKLSGPSDIGVFNLEDGSIKQHYPLKSNIVFPPPIWIEPTLQRCFN</sequence>
<dbReference type="OrthoDB" id="1144546at2759"/>
<dbReference type="InParanoid" id="A0A2G5E293"/>
<name>A0A2G5E293_AQUCA</name>
<gene>
    <name evidence="2" type="ORF">AQUCO_01300555v1</name>
</gene>
<reference evidence="2 3" key="1">
    <citation type="submission" date="2017-09" db="EMBL/GenBank/DDBJ databases">
        <title>WGS assembly of Aquilegia coerulea Goldsmith.</title>
        <authorList>
            <person name="Hodges S."/>
            <person name="Kramer E."/>
            <person name="Nordborg M."/>
            <person name="Tomkins J."/>
            <person name="Borevitz J."/>
            <person name="Derieg N."/>
            <person name="Yan J."/>
            <person name="Mihaltcheva S."/>
            <person name="Hayes R.D."/>
            <person name="Rokhsar D."/>
        </authorList>
    </citation>
    <scope>NUCLEOTIDE SEQUENCE [LARGE SCALE GENOMIC DNA]</scope>
    <source>
        <strain evidence="3">cv. Goldsmith</strain>
    </source>
</reference>